<keyword evidence="6 7" id="KW-0472">Membrane</keyword>
<evidence type="ECO:0000256" key="3">
    <source>
        <dbReference type="ARBA" id="ARBA00022448"/>
    </source>
</evidence>
<keyword evidence="11" id="KW-1185">Reference proteome</keyword>
<dbReference type="Pfam" id="PF02714">
    <property type="entry name" value="RSN1_7TM"/>
    <property type="match status" value="1"/>
</dbReference>
<dbReference type="EMBL" id="SDIL01000064">
    <property type="protein sequence ID" value="RXK37629.1"/>
    <property type="molecule type" value="Genomic_DNA"/>
</dbReference>
<dbReference type="InParanoid" id="A0A4Q1BIW6"/>
<keyword evidence="5 7" id="KW-1133">Transmembrane helix</keyword>
<gene>
    <name evidence="10" type="ORF">M231_05105</name>
</gene>
<dbReference type="InterPro" id="IPR032880">
    <property type="entry name" value="CSC1/OSCA1-like_N"/>
</dbReference>
<evidence type="ECO:0000259" key="8">
    <source>
        <dbReference type="Pfam" id="PF02714"/>
    </source>
</evidence>
<dbReference type="GO" id="GO:0005886">
    <property type="term" value="C:plasma membrane"/>
    <property type="evidence" value="ECO:0007669"/>
    <property type="project" value="TreeGrafter"/>
</dbReference>
<feature type="domain" description="CSC1/OSCA1-like N-terminal transmembrane" evidence="9">
    <location>
        <begin position="47"/>
        <end position="255"/>
    </location>
</feature>
<feature type="domain" description="CSC1/OSCA1-like 7TM region" evidence="8">
    <location>
        <begin position="500"/>
        <end position="787"/>
    </location>
</feature>
<sequence>MPPSSHGNSMIPDVVQRDETTTTGGALSPSNFIQSAKEHFNVSGTSILVAWGLTAVASLIIILLFSRWRLVQKPDYELIYLPRAKACARKERLRQEGGKKEKQDGIWSAPVPPLNRTFFGWLKPAWKDVMIDLQWVNRSEAQKERNKQLLDDLGLDAFTYIQFLRLLRWLFLTLSIVVAMPLVTANYLINTSTQYSDYTVASTTSNLTSAVSGNSTALLTGIQLLTAANIQGNALLVHIGFEGIATCIVGVFFMQQLWRHGASVERWRAMNYAEVSFKTVFLTHLNVAPTESVSTGSSLKEHFTKPKKRRIVLEAQQIIRKRLRYAGNLDQSNVWFPLHDVGRLADETDEYVKEEFERVNTLFYMHQVRDLKNPMVDAPRIFTSFWAKVMRRHSRLEEAVEVALTRQKKLNESRSAILNGNKYFAPQGMMKDTAELKRSVTHAFVSVPAVDKAQALSAQSLKDPGKSILKGVKVELAPRPRTIIWRNLERSEKSKLIHAWIGRGIFLVIIILNCVPLMVIQWLANPAPLIAAWPWLDSKTKENPVYLTVLNAFSGAMSASVSGIFYLILPYGMRRLSRWSGALYRGQLDKDVIRGLFNFLLISNFVIFSLLGVLYSAYTAVNTEFANQANVTVFDYLKAMAKVPTQVTNAYISESSYWLSWFPMHAAIIVLQLLQLPAWAMQIYQLYIRGVETPQAWEEAIQPATFEQYAIEYSQHLFAMVVGLVYAPLAPLVTVCCTVYFWTASIVHTHQLTYVEDTKETDGQAWNVVMNRVLVGLGFMQLLMLLTVLLKTNSISLSVAASLPILLTLLFTYLVRIHRPKKTNISTRSSSSSTAPNYLPEFLGSNWQPQLTIVNATRVRELFDKGRGNWGSEKKFGGTVKMVRLPDGGRVTLEEAMYMLDPTLNNRLVNWRRR</sequence>
<dbReference type="InterPro" id="IPR045122">
    <property type="entry name" value="Csc1-like"/>
</dbReference>
<evidence type="ECO:0008006" key="12">
    <source>
        <dbReference type="Google" id="ProtNLM"/>
    </source>
</evidence>
<evidence type="ECO:0000313" key="11">
    <source>
        <dbReference type="Proteomes" id="UP000289152"/>
    </source>
</evidence>
<dbReference type="AlphaFoldDB" id="A0A4Q1BIW6"/>
<dbReference type="Proteomes" id="UP000289152">
    <property type="component" value="Unassembled WGS sequence"/>
</dbReference>
<accession>A0A4Q1BIW6</accession>
<keyword evidence="4 7" id="KW-0812">Transmembrane</keyword>
<dbReference type="GO" id="GO:0005227">
    <property type="term" value="F:calcium-activated cation channel activity"/>
    <property type="evidence" value="ECO:0007669"/>
    <property type="project" value="InterPro"/>
</dbReference>
<comment type="caution">
    <text evidence="10">The sequence shown here is derived from an EMBL/GenBank/DDBJ whole genome shotgun (WGS) entry which is preliminary data.</text>
</comment>
<comment type="subcellular location">
    <subcellularLocation>
        <location evidence="1">Membrane</location>
        <topology evidence="1">Multi-pass membrane protein</topology>
    </subcellularLocation>
</comment>
<feature type="transmembrane region" description="Helical" evidence="7">
    <location>
        <begin position="797"/>
        <end position="815"/>
    </location>
</feature>
<dbReference type="VEuPathDB" id="FungiDB:TREMEDRAFT_65169"/>
<dbReference type="InterPro" id="IPR003864">
    <property type="entry name" value="CSC1/OSCA1-like_7TM"/>
</dbReference>
<comment type="similarity">
    <text evidence="2">Belongs to the CSC1 (TC 1.A.17) family.</text>
</comment>
<protein>
    <recommendedName>
        <fullName evidence="12">DUF221-domain-containing protein</fullName>
    </recommendedName>
</protein>
<evidence type="ECO:0000256" key="5">
    <source>
        <dbReference type="ARBA" id="ARBA00022989"/>
    </source>
</evidence>
<feature type="transmembrane region" description="Helical" evidence="7">
    <location>
        <begin position="717"/>
        <end position="742"/>
    </location>
</feature>
<name>A0A4Q1BIW6_TREME</name>
<feature type="transmembrane region" description="Helical" evidence="7">
    <location>
        <begin position="769"/>
        <end position="790"/>
    </location>
</feature>
<proteinExistence type="inferred from homology"/>
<evidence type="ECO:0000256" key="2">
    <source>
        <dbReference type="ARBA" id="ARBA00007779"/>
    </source>
</evidence>
<evidence type="ECO:0000313" key="10">
    <source>
        <dbReference type="EMBL" id="RXK37629.1"/>
    </source>
</evidence>
<feature type="transmembrane region" description="Helical" evidence="7">
    <location>
        <begin position="544"/>
        <end position="569"/>
    </location>
</feature>
<feature type="transmembrane region" description="Helical" evidence="7">
    <location>
        <begin position="500"/>
        <end position="524"/>
    </location>
</feature>
<feature type="transmembrane region" description="Helical" evidence="7">
    <location>
        <begin position="47"/>
        <end position="65"/>
    </location>
</feature>
<feature type="transmembrane region" description="Helical" evidence="7">
    <location>
        <begin position="169"/>
        <end position="189"/>
    </location>
</feature>
<evidence type="ECO:0000256" key="4">
    <source>
        <dbReference type="ARBA" id="ARBA00022692"/>
    </source>
</evidence>
<evidence type="ECO:0000256" key="6">
    <source>
        <dbReference type="ARBA" id="ARBA00023136"/>
    </source>
</evidence>
<feature type="transmembrane region" description="Helical" evidence="7">
    <location>
        <begin position="595"/>
        <end position="618"/>
    </location>
</feature>
<evidence type="ECO:0000256" key="7">
    <source>
        <dbReference type="SAM" id="Phobius"/>
    </source>
</evidence>
<organism evidence="10 11">
    <name type="scientific">Tremella mesenterica</name>
    <name type="common">Jelly fungus</name>
    <dbReference type="NCBI Taxonomy" id="5217"/>
    <lineage>
        <taxon>Eukaryota</taxon>
        <taxon>Fungi</taxon>
        <taxon>Dikarya</taxon>
        <taxon>Basidiomycota</taxon>
        <taxon>Agaricomycotina</taxon>
        <taxon>Tremellomycetes</taxon>
        <taxon>Tremellales</taxon>
        <taxon>Tremellaceae</taxon>
        <taxon>Tremella</taxon>
    </lineage>
</organism>
<evidence type="ECO:0000259" key="9">
    <source>
        <dbReference type="Pfam" id="PF13967"/>
    </source>
</evidence>
<dbReference type="PANTHER" id="PTHR13018">
    <property type="entry name" value="PROBABLE MEMBRANE PROTEIN DUF221-RELATED"/>
    <property type="match status" value="1"/>
</dbReference>
<feature type="transmembrane region" description="Helical" evidence="7">
    <location>
        <begin position="235"/>
        <end position="258"/>
    </location>
</feature>
<evidence type="ECO:0000256" key="1">
    <source>
        <dbReference type="ARBA" id="ARBA00004141"/>
    </source>
</evidence>
<dbReference type="PANTHER" id="PTHR13018:SF144">
    <property type="entry name" value="CSC1_OSCA1-LIKE 7TM REGION DOMAIN-CONTAINING PROTEIN"/>
    <property type="match status" value="1"/>
</dbReference>
<dbReference type="Pfam" id="PF13967">
    <property type="entry name" value="RSN1_TM"/>
    <property type="match status" value="1"/>
</dbReference>
<keyword evidence="3" id="KW-0813">Transport</keyword>
<dbReference type="OrthoDB" id="2150324at2759"/>
<reference evidence="10 11" key="1">
    <citation type="submission" date="2016-06" db="EMBL/GenBank/DDBJ databases">
        <title>Evolution of pathogenesis and genome organization in the Tremellales.</title>
        <authorList>
            <person name="Cuomo C."/>
            <person name="Litvintseva A."/>
            <person name="Heitman J."/>
            <person name="Chen Y."/>
            <person name="Sun S."/>
            <person name="Springer D."/>
            <person name="Dromer F."/>
            <person name="Young S."/>
            <person name="Zeng Q."/>
            <person name="Chapman S."/>
            <person name="Gujja S."/>
            <person name="Saif S."/>
            <person name="Birren B."/>
        </authorList>
    </citation>
    <scope>NUCLEOTIDE SEQUENCE [LARGE SCALE GENOMIC DNA]</scope>
    <source>
        <strain evidence="10 11">ATCC 28783</strain>
    </source>
</reference>